<dbReference type="PANTHER" id="PTHR30399">
    <property type="entry name" value="UNCHARACTERIZED PROTEIN YGJP"/>
    <property type="match status" value="1"/>
</dbReference>
<dbReference type="CDD" id="cd07344">
    <property type="entry name" value="M48_yhfN_like"/>
    <property type="match status" value="1"/>
</dbReference>
<comment type="caution">
    <text evidence="2">The sequence shown here is derived from an EMBL/GenBank/DDBJ whole genome shotgun (WGS) entry which is preliminary data.</text>
</comment>
<dbReference type="PANTHER" id="PTHR30399:SF1">
    <property type="entry name" value="UTP PYROPHOSPHATASE"/>
    <property type="match status" value="1"/>
</dbReference>
<reference evidence="2 3" key="1">
    <citation type="submission" date="2017-09" db="EMBL/GenBank/DDBJ databases">
        <title>Depth-based differentiation of microbial function through sediment-hosted aquifers and enrichment of novel symbionts in the deep terrestrial subsurface.</title>
        <authorList>
            <person name="Probst A.J."/>
            <person name="Ladd B."/>
            <person name="Jarett J.K."/>
            <person name="Geller-Mcgrath D.E."/>
            <person name="Sieber C.M."/>
            <person name="Emerson J.B."/>
            <person name="Anantharaman K."/>
            <person name="Thomas B.C."/>
            <person name="Malmstrom R."/>
            <person name="Stieglmeier M."/>
            <person name="Klingl A."/>
            <person name="Woyke T."/>
            <person name="Ryan C.M."/>
            <person name="Banfield J.F."/>
        </authorList>
    </citation>
    <scope>NUCLEOTIDE SEQUENCE [LARGE SCALE GENOMIC DNA]</scope>
    <source>
        <strain evidence="2">CG23_combo_of_CG06-09_8_20_14_all_40_13</strain>
    </source>
</reference>
<sequence length="121" mass="14523">MDKDSCGKIRLTNQSYNKKTLKNTKTKLENRVRQLAQKYNFRFNKISVRNQSSRWGSCSSNQTLSFNWRLILLPQALVDYVIYHELVHLEHSNHSKAFWQRLAKLYPKASHFKKKLKNYIY</sequence>
<dbReference type="AlphaFoldDB" id="A0A2G9YQ18"/>
<gene>
    <name evidence="2" type="ORF">COX39_03520</name>
</gene>
<organism evidence="2 3">
    <name type="scientific">Candidatus Nealsonbacteria bacterium CG23_combo_of_CG06-09_8_20_14_all_40_13</name>
    <dbReference type="NCBI Taxonomy" id="1974724"/>
    <lineage>
        <taxon>Bacteria</taxon>
        <taxon>Candidatus Nealsoniibacteriota</taxon>
    </lineage>
</organism>
<dbReference type="InterPro" id="IPR002725">
    <property type="entry name" value="YgjP-like_metallopeptidase"/>
</dbReference>
<evidence type="ECO:0000259" key="1">
    <source>
        <dbReference type="Pfam" id="PF01863"/>
    </source>
</evidence>
<protein>
    <recommendedName>
        <fullName evidence="1">YgjP-like metallopeptidase domain-containing protein</fullName>
    </recommendedName>
</protein>
<name>A0A2G9YQ18_9BACT</name>
<dbReference type="Proteomes" id="UP000231567">
    <property type="component" value="Unassembled WGS sequence"/>
</dbReference>
<evidence type="ECO:0000313" key="3">
    <source>
        <dbReference type="Proteomes" id="UP000231567"/>
    </source>
</evidence>
<proteinExistence type="predicted"/>
<dbReference type="InterPro" id="IPR053136">
    <property type="entry name" value="UTP_pyrophosphatase-like"/>
</dbReference>
<accession>A0A2G9YQ18</accession>
<evidence type="ECO:0000313" key="2">
    <source>
        <dbReference type="EMBL" id="PIP21336.1"/>
    </source>
</evidence>
<dbReference type="Gene3D" id="3.30.2010.10">
    <property type="entry name" value="Metalloproteases ('zincins'), catalytic domain"/>
    <property type="match status" value="1"/>
</dbReference>
<dbReference type="Pfam" id="PF01863">
    <property type="entry name" value="YgjP-like"/>
    <property type="match status" value="1"/>
</dbReference>
<dbReference type="EMBL" id="PCRM01000045">
    <property type="protein sequence ID" value="PIP21336.1"/>
    <property type="molecule type" value="Genomic_DNA"/>
</dbReference>
<feature type="domain" description="YgjP-like metallopeptidase" evidence="1">
    <location>
        <begin position="21"/>
        <end position="118"/>
    </location>
</feature>